<comment type="pathway">
    <text evidence="1">Amino-acid biosynthesis; L-tryptophan biosynthesis; L-tryptophan from chorismate: step 5/5.</text>
</comment>
<dbReference type="InterPro" id="IPR011060">
    <property type="entry name" value="RibuloseP-bd_barrel"/>
</dbReference>
<gene>
    <name evidence="9" type="ORF">EGYM00392_LOCUS45486</name>
</gene>
<comment type="subunit">
    <text evidence="2">Tetramer of two alpha and two beta chains.</text>
</comment>
<organism evidence="9">
    <name type="scientific">Eutreptiella gymnastica</name>
    <dbReference type="NCBI Taxonomy" id="73025"/>
    <lineage>
        <taxon>Eukaryota</taxon>
        <taxon>Discoba</taxon>
        <taxon>Euglenozoa</taxon>
        <taxon>Euglenida</taxon>
        <taxon>Spirocuta</taxon>
        <taxon>Euglenophyceae</taxon>
        <taxon>Eutreptiales</taxon>
        <taxon>Eutreptiaceae</taxon>
        <taxon>Eutreptiella</taxon>
    </lineage>
</organism>
<keyword evidence="4" id="KW-0028">Amino-acid biosynthesis</keyword>
<dbReference type="InterPro" id="IPR002028">
    <property type="entry name" value="Trp_synthase_suA"/>
</dbReference>
<evidence type="ECO:0000256" key="3">
    <source>
        <dbReference type="ARBA" id="ARBA00012043"/>
    </source>
</evidence>
<protein>
    <recommendedName>
        <fullName evidence="3">tryptophan synthase</fullName>
        <ecNumber evidence="3">4.2.1.20</ecNumber>
    </recommendedName>
</protein>
<comment type="catalytic activity">
    <reaction evidence="8">
        <text>(1S,2R)-1-C-(indol-3-yl)glycerol 3-phosphate + L-serine = D-glyceraldehyde 3-phosphate + L-tryptophan + H2O</text>
        <dbReference type="Rhea" id="RHEA:10532"/>
        <dbReference type="ChEBI" id="CHEBI:15377"/>
        <dbReference type="ChEBI" id="CHEBI:33384"/>
        <dbReference type="ChEBI" id="CHEBI:57912"/>
        <dbReference type="ChEBI" id="CHEBI:58866"/>
        <dbReference type="ChEBI" id="CHEBI:59776"/>
        <dbReference type="EC" id="4.2.1.20"/>
    </reaction>
</comment>
<keyword evidence="6" id="KW-0057">Aromatic amino acid biosynthesis</keyword>
<name>A0A7S1J6K8_9EUGL</name>
<dbReference type="GO" id="GO:0005829">
    <property type="term" value="C:cytosol"/>
    <property type="evidence" value="ECO:0007669"/>
    <property type="project" value="TreeGrafter"/>
</dbReference>
<dbReference type="AlphaFoldDB" id="A0A7S1J6K8"/>
<dbReference type="EC" id="4.2.1.20" evidence="3"/>
<evidence type="ECO:0000256" key="2">
    <source>
        <dbReference type="ARBA" id="ARBA00011270"/>
    </source>
</evidence>
<evidence type="ECO:0000256" key="8">
    <source>
        <dbReference type="ARBA" id="ARBA00049047"/>
    </source>
</evidence>
<reference evidence="9" key="1">
    <citation type="submission" date="2021-01" db="EMBL/GenBank/DDBJ databases">
        <authorList>
            <person name="Corre E."/>
            <person name="Pelletier E."/>
            <person name="Niang G."/>
            <person name="Scheremetjew M."/>
            <person name="Finn R."/>
            <person name="Kale V."/>
            <person name="Holt S."/>
            <person name="Cochrane G."/>
            <person name="Meng A."/>
            <person name="Brown T."/>
            <person name="Cohen L."/>
        </authorList>
    </citation>
    <scope>NUCLEOTIDE SEQUENCE</scope>
    <source>
        <strain evidence="9">NIES-381</strain>
    </source>
</reference>
<dbReference type="GO" id="GO:0004834">
    <property type="term" value="F:tryptophan synthase activity"/>
    <property type="evidence" value="ECO:0007669"/>
    <property type="project" value="UniProtKB-EC"/>
</dbReference>
<dbReference type="InterPro" id="IPR013785">
    <property type="entry name" value="Aldolase_TIM"/>
</dbReference>
<sequence length="100" mass="10817">MGSSFMYCTTVTGVTGARDFLKKYFETEYGQVFATFKERSKTPCIVGFGVSNNEAVGMIKSILKADGVVVGSAFMKILNDDPVPVLTAAIVTFLKDLFAL</sequence>
<evidence type="ECO:0000256" key="7">
    <source>
        <dbReference type="ARBA" id="ARBA00023239"/>
    </source>
</evidence>
<dbReference type="EMBL" id="HBGA01123263">
    <property type="protein sequence ID" value="CAD9034335.1"/>
    <property type="molecule type" value="Transcribed_RNA"/>
</dbReference>
<dbReference type="PANTHER" id="PTHR43406">
    <property type="entry name" value="TRYPTOPHAN SYNTHASE, ALPHA CHAIN"/>
    <property type="match status" value="1"/>
</dbReference>
<dbReference type="SUPFAM" id="SSF51366">
    <property type="entry name" value="Ribulose-phoshate binding barrel"/>
    <property type="match status" value="1"/>
</dbReference>
<keyword evidence="5" id="KW-0822">Tryptophan biosynthesis</keyword>
<dbReference type="Gene3D" id="3.20.20.70">
    <property type="entry name" value="Aldolase class I"/>
    <property type="match status" value="1"/>
</dbReference>
<dbReference type="PANTHER" id="PTHR43406:SF1">
    <property type="entry name" value="TRYPTOPHAN SYNTHASE ALPHA CHAIN, CHLOROPLASTIC"/>
    <property type="match status" value="1"/>
</dbReference>
<dbReference type="Pfam" id="PF00290">
    <property type="entry name" value="Trp_syntA"/>
    <property type="match status" value="1"/>
</dbReference>
<proteinExistence type="predicted"/>
<evidence type="ECO:0000256" key="4">
    <source>
        <dbReference type="ARBA" id="ARBA00022605"/>
    </source>
</evidence>
<evidence type="ECO:0000256" key="6">
    <source>
        <dbReference type="ARBA" id="ARBA00023141"/>
    </source>
</evidence>
<evidence type="ECO:0000256" key="1">
    <source>
        <dbReference type="ARBA" id="ARBA00004733"/>
    </source>
</evidence>
<evidence type="ECO:0000313" key="9">
    <source>
        <dbReference type="EMBL" id="CAD9034335.1"/>
    </source>
</evidence>
<dbReference type="UniPathway" id="UPA00035">
    <property type="reaction ID" value="UER00044"/>
</dbReference>
<keyword evidence="7" id="KW-0456">Lyase</keyword>
<evidence type="ECO:0000256" key="5">
    <source>
        <dbReference type="ARBA" id="ARBA00022822"/>
    </source>
</evidence>
<accession>A0A7S1J6K8</accession>